<dbReference type="KEGG" id="csv:101212478"/>
<evidence type="ECO:0000313" key="5">
    <source>
        <dbReference type="Proteomes" id="UP000029981"/>
    </source>
</evidence>
<sequence>MASLAPGVLVKLLDGMNSGVKPTSDHRSSLLQVTDIVPADLDEKNLWPKHGFYIKVSDSSHSIYVSLPSDQDDFVLSNKMQLGQFIYVDKLEPGSPVPLMKGTKPLPGRHPLVGTPEPLMGLRKKGEKCDDKSKAAKAKVSCPRRGSWGTGTGLGLGDGNSSPLILKPLPLDFEQCTPVKERATSSSLMTSPVAGGKKGIRSSFGGSLLGKLETPAPTPLMLRKSCATISKFPRSKSVCEREPRISPPTPFNSAVVKKSATPPPSLRRNQRTPAPAASTSPMPKSCDSDDSLTALPINLPGKLSILGKEAVQQRDTAQKNALHALRGATATEALIRSLRMLSRLSKWARADAPANCFNKFLEFHQQIMQAVSDMVSIQAATELAQNQASKEEQESPSILSDITRNSNNPEASLSKRRCGLYKSVGAFPDRSEQKKTKFGKQKTAAASVGKLGMESSGSGENDENQKPPVPMPMASWCSLSDTIKLGRQIEMEAGKWFMEFIEKALEAGITKTKGAGDEDIRKVPQSLLLKLINWVEVQQCNTNKMGALHPKGSQIARKLRIKIKNP</sequence>
<evidence type="ECO:0000259" key="3">
    <source>
        <dbReference type="Pfam" id="PF21647"/>
    </source>
</evidence>
<evidence type="ECO:0000259" key="2">
    <source>
        <dbReference type="Pfam" id="PF06075"/>
    </source>
</evidence>
<reference evidence="4 5" key="4">
    <citation type="journal article" date="2011" name="BMC Genomics">
        <title>RNA-Seq improves annotation of protein-coding genes in the cucumber genome.</title>
        <authorList>
            <person name="Li Z."/>
            <person name="Zhang Z."/>
            <person name="Yan P."/>
            <person name="Huang S."/>
            <person name="Fei Z."/>
            <person name="Lin K."/>
        </authorList>
    </citation>
    <scope>NUCLEOTIDE SEQUENCE [LARGE SCALE GENOMIC DNA]</scope>
    <source>
        <strain evidence="5">cv. 9930</strain>
    </source>
</reference>
<organism evidence="4 5">
    <name type="scientific">Cucumis sativus</name>
    <name type="common">Cucumber</name>
    <dbReference type="NCBI Taxonomy" id="3659"/>
    <lineage>
        <taxon>Eukaryota</taxon>
        <taxon>Viridiplantae</taxon>
        <taxon>Streptophyta</taxon>
        <taxon>Embryophyta</taxon>
        <taxon>Tracheophyta</taxon>
        <taxon>Spermatophyta</taxon>
        <taxon>Magnoliopsida</taxon>
        <taxon>eudicotyledons</taxon>
        <taxon>Gunneridae</taxon>
        <taxon>Pentapetalae</taxon>
        <taxon>rosids</taxon>
        <taxon>fabids</taxon>
        <taxon>Cucurbitales</taxon>
        <taxon>Cucurbitaceae</taxon>
        <taxon>Benincaseae</taxon>
        <taxon>Cucumis</taxon>
    </lineage>
</organism>
<dbReference type="OrthoDB" id="1602505at2759"/>
<feature type="region of interest" description="Disordered" evidence="1">
    <location>
        <begin position="237"/>
        <end position="291"/>
    </location>
</feature>
<dbReference type="STRING" id="3659.A0A0A0LMM3"/>
<feature type="region of interest" description="Disordered" evidence="1">
    <location>
        <begin position="102"/>
        <end position="130"/>
    </location>
</feature>
<dbReference type="Proteomes" id="UP000029981">
    <property type="component" value="Chromosome 2"/>
</dbReference>
<feature type="domain" description="DUF936" evidence="2">
    <location>
        <begin position="4"/>
        <end position="120"/>
    </location>
</feature>
<keyword evidence="5" id="KW-1185">Reference proteome</keyword>
<dbReference type="InterPro" id="IPR049172">
    <property type="entry name" value="DUF6857_pln"/>
</dbReference>
<dbReference type="Pfam" id="PF06075">
    <property type="entry name" value="DUF936"/>
    <property type="match status" value="1"/>
</dbReference>
<dbReference type="Pfam" id="PF21647">
    <property type="entry name" value="DUF6857"/>
    <property type="match status" value="1"/>
</dbReference>
<evidence type="ECO:0000256" key="1">
    <source>
        <dbReference type="SAM" id="MobiDB-lite"/>
    </source>
</evidence>
<dbReference type="EMBL" id="CM002923">
    <property type="protein sequence ID" value="KGN62284.1"/>
    <property type="molecule type" value="Genomic_DNA"/>
</dbReference>
<accession>A0A0A0LMM3</accession>
<name>A0A0A0LMM3_CUCSA</name>
<reference evidence="4 5" key="2">
    <citation type="journal article" date="2009" name="PLoS ONE">
        <title>An integrated genetic and cytogenetic map of the cucumber genome.</title>
        <authorList>
            <person name="Ren Y."/>
            <person name="Zhang Z."/>
            <person name="Liu J."/>
            <person name="Staub J.E."/>
            <person name="Han Y."/>
            <person name="Cheng Z."/>
            <person name="Li X."/>
            <person name="Lu J."/>
            <person name="Miao H."/>
            <person name="Kang H."/>
            <person name="Xie B."/>
            <person name="Gu X."/>
            <person name="Wang X."/>
            <person name="Du Y."/>
            <person name="Jin W."/>
            <person name="Huang S."/>
        </authorList>
    </citation>
    <scope>NUCLEOTIDE SEQUENCE [LARGE SCALE GENOMIC DNA]</scope>
    <source>
        <strain evidence="5">cv. 9930</strain>
    </source>
</reference>
<proteinExistence type="predicted"/>
<feature type="compositionally biased region" description="Low complexity" evidence="1">
    <location>
        <begin position="272"/>
        <end position="281"/>
    </location>
</feature>
<dbReference type="InterPro" id="IPR010341">
    <property type="entry name" value="DUF936_pln"/>
</dbReference>
<dbReference type="PANTHER" id="PTHR31928">
    <property type="entry name" value="EXPRESSED PROTEIN"/>
    <property type="match status" value="1"/>
</dbReference>
<dbReference type="OMA" id="ACFDKFL"/>
<dbReference type="InterPro" id="IPR048297">
    <property type="entry name" value="DUF936_dom_pln"/>
</dbReference>
<reference evidence="4 5" key="1">
    <citation type="journal article" date="2009" name="Nat. Genet.">
        <title>The genome of the cucumber, Cucumis sativus L.</title>
        <authorList>
            <person name="Huang S."/>
            <person name="Li R."/>
            <person name="Zhang Z."/>
            <person name="Li L."/>
            <person name="Gu X."/>
            <person name="Fan W."/>
            <person name="Lucas W.J."/>
            <person name="Wang X."/>
            <person name="Xie B."/>
            <person name="Ni P."/>
            <person name="Ren Y."/>
            <person name="Zhu H."/>
            <person name="Li J."/>
            <person name="Lin K."/>
            <person name="Jin W."/>
            <person name="Fei Z."/>
            <person name="Li G."/>
            <person name="Staub J."/>
            <person name="Kilian A."/>
            <person name="van der Vossen E.A."/>
            <person name="Wu Y."/>
            <person name="Guo J."/>
            <person name="He J."/>
            <person name="Jia Z."/>
            <person name="Ren Y."/>
            <person name="Tian G."/>
            <person name="Lu Y."/>
            <person name="Ruan J."/>
            <person name="Qian W."/>
            <person name="Wang M."/>
            <person name="Huang Q."/>
            <person name="Li B."/>
            <person name="Xuan Z."/>
            <person name="Cao J."/>
            <person name="Asan"/>
            <person name="Wu Z."/>
            <person name="Zhang J."/>
            <person name="Cai Q."/>
            <person name="Bai Y."/>
            <person name="Zhao B."/>
            <person name="Han Y."/>
            <person name="Li Y."/>
            <person name="Li X."/>
            <person name="Wang S."/>
            <person name="Shi Q."/>
            <person name="Liu S."/>
            <person name="Cho W.K."/>
            <person name="Kim J.Y."/>
            <person name="Xu Y."/>
            <person name="Heller-Uszynska K."/>
            <person name="Miao H."/>
            <person name="Cheng Z."/>
            <person name="Zhang S."/>
            <person name="Wu J."/>
            <person name="Yang Y."/>
            <person name="Kang H."/>
            <person name="Li M."/>
            <person name="Liang H."/>
            <person name="Ren X."/>
            <person name="Shi Z."/>
            <person name="Wen M."/>
            <person name="Jian M."/>
            <person name="Yang H."/>
            <person name="Zhang G."/>
            <person name="Yang Z."/>
            <person name="Chen R."/>
            <person name="Liu S."/>
            <person name="Li J."/>
            <person name="Ma L."/>
            <person name="Liu H."/>
            <person name="Zhou Y."/>
            <person name="Zhao J."/>
            <person name="Fang X."/>
            <person name="Li G."/>
            <person name="Fang L."/>
            <person name="Li Y."/>
            <person name="Liu D."/>
            <person name="Zheng H."/>
            <person name="Zhang Y."/>
            <person name="Qin N."/>
            <person name="Li Z."/>
            <person name="Yang G."/>
            <person name="Yang S."/>
            <person name="Bolund L."/>
            <person name="Kristiansen K."/>
            <person name="Zheng H."/>
            <person name="Li S."/>
            <person name="Zhang X."/>
            <person name="Yang H."/>
            <person name="Wang J."/>
            <person name="Sun R."/>
            <person name="Zhang B."/>
            <person name="Jiang S."/>
            <person name="Wang J."/>
            <person name="Du Y."/>
            <person name="Li S."/>
        </authorList>
    </citation>
    <scope>NUCLEOTIDE SEQUENCE [LARGE SCALE GENOMIC DNA]</scope>
    <source>
        <strain evidence="5">cv. 9930</strain>
    </source>
</reference>
<feature type="domain" description="DUF6857" evidence="3">
    <location>
        <begin position="298"/>
        <end position="536"/>
    </location>
</feature>
<evidence type="ECO:0000313" key="4">
    <source>
        <dbReference type="EMBL" id="KGN62284.1"/>
    </source>
</evidence>
<reference evidence="4 5" key="3">
    <citation type="journal article" date="2010" name="BMC Genomics">
        <title>Transcriptome sequencing and comparative analysis of cucumber flowers with different sex types.</title>
        <authorList>
            <person name="Guo S."/>
            <person name="Zheng Y."/>
            <person name="Joung J.G."/>
            <person name="Liu S."/>
            <person name="Zhang Z."/>
            <person name="Crasta O.R."/>
            <person name="Sobral B.W."/>
            <person name="Xu Y."/>
            <person name="Huang S."/>
            <person name="Fei Z."/>
        </authorList>
    </citation>
    <scope>NUCLEOTIDE SEQUENCE [LARGE SCALE GENOMIC DNA]</scope>
    <source>
        <strain evidence="5">cv. 9930</strain>
    </source>
</reference>
<protein>
    <submittedName>
        <fullName evidence="4">Uncharacterized protein</fullName>
    </submittedName>
</protein>
<gene>
    <name evidence="4" type="ORF">Csa_2G348220</name>
</gene>
<feature type="compositionally biased region" description="Polar residues" evidence="1">
    <location>
        <begin position="395"/>
        <end position="411"/>
    </location>
</feature>
<dbReference type="Gramene" id="KGN62284">
    <property type="protein sequence ID" value="KGN62284"/>
    <property type="gene ID" value="Csa_2G348220"/>
</dbReference>
<dbReference type="AlphaFoldDB" id="A0A0A0LMM3"/>
<dbReference type="PANTHER" id="PTHR31928:SF6">
    <property type="entry name" value="DUF936 DOMAIN-CONTAINING PROTEIN"/>
    <property type="match status" value="1"/>
</dbReference>
<feature type="region of interest" description="Disordered" evidence="1">
    <location>
        <begin position="431"/>
        <end position="470"/>
    </location>
</feature>
<feature type="region of interest" description="Disordered" evidence="1">
    <location>
        <begin position="386"/>
        <end position="414"/>
    </location>
</feature>
<dbReference type="eggNOG" id="ENOG502QQ61">
    <property type="taxonomic scope" value="Eukaryota"/>
</dbReference>